<feature type="compositionally biased region" description="Polar residues" evidence="7">
    <location>
        <begin position="367"/>
        <end position="377"/>
    </location>
</feature>
<evidence type="ECO:0000256" key="6">
    <source>
        <dbReference type="SAM" id="Coils"/>
    </source>
</evidence>
<evidence type="ECO:0000256" key="1">
    <source>
        <dbReference type="ARBA" id="ARBA00022723"/>
    </source>
</evidence>
<feature type="compositionally biased region" description="Low complexity" evidence="7">
    <location>
        <begin position="492"/>
        <end position="503"/>
    </location>
</feature>
<evidence type="ECO:0000313" key="9">
    <source>
        <dbReference type="EMBL" id="KAF2405576.1"/>
    </source>
</evidence>
<dbReference type="PROSITE" id="PS50157">
    <property type="entry name" value="ZINC_FINGER_C2H2_2"/>
    <property type="match status" value="3"/>
</dbReference>
<keyword evidence="2" id="KW-0677">Repeat</keyword>
<dbReference type="GO" id="GO:0008270">
    <property type="term" value="F:zinc ion binding"/>
    <property type="evidence" value="ECO:0007669"/>
    <property type="project" value="UniProtKB-KW"/>
</dbReference>
<feature type="compositionally biased region" description="Polar residues" evidence="7">
    <location>
        <begin position="213"/>
        <end position="228"/>
    </location>
</feature>
<sequence>MAAATRAITPTHTGPFSSVAPDTPTSIASPTQARLAKNLLPPGLGASASPRSQSPLYTQSPSYSPQLVAIGAMAEERRAPGLASPNAATAALNNLMQGAAAAAGLAGAKETKLSQPLLQAAKSIQIPDTTTTTGEALQTSPTSISSYGSINNTTATTATAPALSTALPQGEMDTTDPALMRPSVDPGIAPVDNRAFTYPPPPADDPRNPQRNMSMPNSGYGQTPVKSPSSKRHKCPYCATVFTRHHNLKSHLLTHSQEKPYECQQCQSRFRRLHDLKRHAKLHTGERPHECPKCGRKFARGDALARHNKGQGGCAGRRSSFGVDDDGEGRPEGMDGVEYTAEPEHMDDDEEMDERRRESEPSHRQDSTSYRQSSTYPPLSGGRHVGPVAQMYPPTGPPPGHESPSMRQNTASGSFPQYGSGGQVYTPTGVTESPKPISPGHMENQRGSVSGSSRNFQAYQPGRGGAPQLPPLPQLQHGAHGQQPGMPPPPSSSSHAGSMSSHSGSGGSTRELLGQQGQDLLAYVRNMETQMRTMQEEHTARVAQLQMDQNRLQEEYTTKLARLEQENKKAEERHNSELILLKEELSGLKGRMTEKAATPAAS</sequence>
<dbReference type="GO" id="GO:0000981">
    <property type="term" value="F:DNA-binding transcription factor activity, RNA polymerase II-specific"/>
    <property type="evidence" value="ECO:0007669"/>
    <property type="project" value="UniProtKB-ARBA"/>
</dbReference>
<keyword evidence="3 5" id="KW-0863">Zinc-finger</keyword>
<evidence type="ECO:0000256" key="3">
    <source>
        <dbReference type="ARBA" id="ARBA00022771"/>
    </source>
</evidence>
<feature type="compositionally biased region" description="Polar residues" evidence="7">
    <location>
        <begin position="445"/>
        <end position="458"/>
    </location>
</feature>
<evidence type="ECO:0000313" key="10">
    <source>
        <dbReference type="Proteomes" id="UP000799640"/>
    </source>
</evidence>
<evidence type="ECO:0000256" key="4">
    <source>
        <dbReference type="ARBA" id="ARBA00022833"/>
    </source>
</evidence>
<evidence type="ECO:0000256" key="2">
    <source>
        <dbReference type="ARBA" id="ARBA00022737"/>
    </source>
</evidence>
<dbReference type="AlphaFoldDB" id="A0A6G1IBT3"/>
<dbReference type="SUPFAM" id="SSF57667">
    <property type="entry name" value="beta-beta-alpha zinc fingers"/>
    <property type="match status" value="2"/>
</dbReference>
<dbReference type="InterPro" id="IPR013087">
    <property type="entry name" value="Znf_C2H2_type"/>
</dbReference>
<dbReference type="Proteomes" id="UP000799640">
    <property type="component" value="Unassembled WGS sequence"/>
</dbReference>
<proteinExistence type="predicted"/>
<dbReference type="EMBL" id="ML996687">
    <property type="protein sequence ID" value="KAF2405576.1"/>
    <property type="molecule type" value="Genomic_DNA"/>
</dbReference>
<dbReference type="GO" id="GO:0000978">
    <property type="term" value="F:RNA polymerase II cis-regulatory region sequence-specific DNA binding"/>
    <property type="evidence" value="ECO:0007669"/>
    <property type="project" value="TreeGrafter"/>
</dbReference>
<keyword evidence="6" id="KW-0175">Coiled coil</keyword>
<dbReference type="SMART" id="SM00355">
    <property type="entry name" value="ZnF_C2H2"/>
    <property type="match status" value="3"/>
</dbReference>
<dbReference type="PROSITE" id="PS00028">
    <property type="entry name" value="ZINC_FINGER_C2H2_1"/>
    <property type="match status" value="2"/>
</dbReference>
<feature type="compositionally biased region" description="Low complexity" evidence="7">
    <location>
        <begin position="474"/>
        <end position="484"/>
    </location>
</feature>
<feature type="domain" description="C2H2-type" evidence="8">
    <location>
        <begin position="233"/>
        <end position="260"/>
    </location>
</feature>
<dbReference type="Gene3D" id="3.30.160.60">
    <property type="entry name" value="Classic Zinc Finger"/>
    <property type="match status" value="3"/>
</dbReference>
<dbReference type="GO" id="GO:0045893">
    <property type="term" value="P:positive regulation of DNA-templated transcription"/>
    <property type="evidence" value="ECO:0007669"/>
    <property type="project" value="UniProtKB-ARBA"/>
</dbReference>
<feature type="compositionally biased region" description="Basic and acidic residues" evidence="7">
    <location>
        <begin position="353"/>
        <end position="366"/>
    </location>
</feature>
<feature type="domain" description="C2H2-type" evidence="8">
    <location>
        <begin position="261"/>
        <end position="288"/>
    </location>
</feature>
<gene>
    <name evidence="9" type="ORF">EJ06DRAFT_30832</name>
</gene>
<feature type="coiled-coil region" evidence="6">
    <location>
        <begin position="535"/>
        <end position="580"/>
    </location>
</feature>
<evidence type="ECO:0000256" key="7">
    <source>
        <dbReference type="SAM" id="MobiDB-lite"/>
    </source>
</evidence>
<name>A0A6G1IBT3_9PEZI</name>
<feature type="compositionally biased region" description="Polar residues" evidence="7">
    <location>
        <begin position="23"/>
        <end position="32"/>
    </location>
</feature>
<dbReference type="PANTHER" id="PTHR23235">
    <property type="entry name" value="KRUEPPEL-LIKE TRANSCRIPTION FACTOR"/>
    <property type="match status" value="1"/>
</dbReference>
<keyword evidence="4" id="KW-0862">Zinc</keyword>
<dbReference type="OrthoDB" id="8117402at2759"/>
<evidence type="ECO:0000259" key="8">
    <source>
        <dbReference type="PROSITE" id="PS50157"/>
    </source>
</evidence>
<protein>
    <recommendedName>
        <fullName evidence="8">C2H2-type domain-containing protein</fullName>
    </recommendedName>
</protein>
<dbReference type="Pfam" id="PF00096">
    <property type="entry name" value="zf-C2H2"/>
    <property type="match status" value="2"/>
</dbReference>
<feature type="region of interest" description="Disordered" evidence="7">
    <location>
        <begin position="1"/>
        <end position="60"/>
    </location>
</feature>
<keyword evidence="10" id="KW-1185">Reference proteome</keyword>
<evidence type="ECO:0000256" key="5">
    <source>
        <dbReference type="PROSITE-ProRule" id="PRU00042"/>
    </source>
</evidence>
<keyword evidence="1" id="KW-0479">Metal-binding</keyword>
<reference evidence="9" key="1">
    <citation type="journal article" date="2020" name="Stud. Mycol.">
        <title>101 Dothideomycetes genomes: a test case for predicting lifestyles and emergence of pathogens.</title>
        <authorList>
            <person name="Haridas S."/>
            <person name="Albert R."/>
            <person name="Binder M."/>
            <person name="Bloem J."/>
            <person name="Labutti K."/>
            <person name="Salamov A."/>
            <person name="Andreopoulos B."/>
            <person name="Baker S."/>
            <person name="Barry K."/>
            <person name="Bills G."/>
            <person name="Bluhm B."/>
            <person name="Cannon C."/>
            <person name="Castanera R."/>
            <person name="Culley D."/>
            <person name="Daum C."/>
            <person name="Ezra D."/>
            <person name="Gonzalez J."/>
            <person name="Henrissat B."/>
            <person name="Kuo A."/>
            <person name="Liang C."/>
            <person name="Lipzen A."/>
            <person name="Lutzoni F."/>
            <person name="Magnuson J."/>
            <person name="Mondo S."/>
            <person name="Nolan M."/>
            <person name="Ohm R."/>
            <person name="Pangilinan J."/>
            <person name="Park H.-J."/>
            <person name="Ramirez L."/>
            <person name="Alfaro M."/>
            <person name="Sun H."/>
            <person name="Tritt A."/>
            <person name="Yoshinaga Y."/>
            <person name="Zwiers L.-H."/>
            <person name="Turgeon B."/>
            <person name="Goodwin S."/>
            <person name="Spatafora J."/>
            <person name="Crous P."/>
            <person name="Grigoriev I."/>
        </authorList>
    </citation>
    <scope>NUCLEOTIDE SEQUENCE</scope>
    <source>
        <strain evidence="9">CBS 262.69</strain>
    </source>
</reference>
<feature type="domain" description="C2H2-type" evidence="8">
    <location>
        <begin position="289"/>
        <end position="319"/>
    </location>
</feature>
<accession>A0A6G1IBT3</accession>
<dbReference type="PANTHER" id="PTHR23235:SF120">
    <property type="entry name" value="KRUPPEL-LIKE FACTOR 15"/>
    <property type="match status" value="1"/>
</dbReference>
<organism evidence="9 10">
    <name type="scientific">Trichodelitschia bisporula</name>
    <dbReference type="NCBI Taxonomy" id="703511"/>
    <lineage>
        <taxon>Eukaryota</taxon>
        <taxon>Fungi</taxon>
        <taxon>Dikarya</taxon>
        <taxon>Ascomycota</taxon>
        <taxon>Pezizomycotina</taxon>
        <taxon>Dothideomycetes</taxon>
        <taxon>Dothideomycetes incertae sedis</taxon>
        <taxon>Phaeotrichales</taxon>
        <taxon>Phaeotrichaceae</taxon>
        <taxon>Trichodelitschia</taxon>
    </lineage>
</organism>
<dbReference type="FunFam" id="3.30.160.60:FF:001732">
    <property type="entry name" value="Zgc:162936"/>
    <property type="match status" value="1"/>
</dbReference>
<dbReference type="FunFam" id="3.30.160.60:FF:000072">
    <property type="entry name" value="zinc finger protein 143 isoform X1"/>
    <property type="match status" value="1"/>
</dbReference>
<dbReference type="GO" id="GO:0005694">
    <property type="term" value="C:chromosome"/>
    <property type="evidence" value="ECO:0007669"/>
    <property type="project" value="UniProtKB-ARBA"/>
</dbReference>
<feature type="region of interest" description="Disordered" evidence="7">
    <location>
        <begin position="192"/>
        <end position="232"/>
    </location>
</feature>
<dbReference type="InterPro" id="IPR036236">
    <property type="entry name" value="Znf_C2H2_sf"/>
</dbReference>
<feature type="region of interest" description="Disordered" evidence="7">
    <location>
        <begin position="306"/>
        <end position="519"/>
    </location>
</feature>
<feature type="compositionally biased region" description="Polar residues" evidence="7">
    <location>
        <begin position="405"/>
        <end position="431"/>
    </location>
</feature>
<feature type="compositionally biased region" description="Polar residues" evidence="7">
    <location>
        <begin position="49"/>
        <end position="60"/>
    </location>
</feature>